<evidence type="ECO:0000256" key="6">
    <source>
        <dbReference type="ARBA" id="ARBA00023098"/>
    </source>
</evidence>
<evidence type="ECO:0000256" key="2">
    <source>
        <dbReference type="ARBA" id="ARBA00022679"/>
    </source>
</evidence>
<name>A0ABR3AXQ3_PHYBL</name>
<evidence type="ECO:0000256" key="7">
    <source>
        <dbReference type="ARBA" id="ARBA00023160"/>
    </source>
</evidence>
<keyword evidence="5" id="KW-0460">Magnesium</keyword>
<sequence length="130" mass="14640">MILGIGVDLLHLPRLASLVARRGSGGLAKRILSKNEHEMFTRKFPTSECRDQVVQEQQLMFLAKRWCIKEAIYKALFPVQKLEWKQVTVTKLKGKPVVEVDNAKAYGIKGVHVSLSHDGDYVIAQILLEG</sequence>
<gene>
    <name evidence="9" type="ORF">J3Q64DRAFT_1745998</name>
</gene>
<dbReference type="InterPro" id="IPR037143">
    <property type="entry name" value="4-PPantetheinyl_Trfase_dom_sf"/>
</dbReference>
<accession>A0ABR3AXQ3</accession>
<proteinExistence type="inferred from homology"/>
<dbReference type="NCBIfam" id="TIGR00516">
    <property type="entry name" value="acpS"/>
    <property type="match status" value="1"/>
</dbReference>
<keyword evidence="2 9" id="KW-0808">Transferase</keyword>
<organism evidence="9 10">
    <name type="scientific">Phycomyces blakesleeanus</name>
    <dbReference type="NCBI Taxonomy" id="4837"/>
    <lineage>
        <taxon>Eukaryota</taxon>
        <taxon>Fungi</taxon>
        <taxon>Fungi incertae sedis</taxon>
        <taxon>Mucoromycota</taxon>
        <taxon>Mucoromycotina</taxon>
        <taxon>Mucoromycetes</taxon>
        <taxon>Mucorales</taxon>
        <taxon>Phycomycetaceae</taxon>
        <taxon>Phycomyces</taxon>
    </lineage>
</organism>
<keyword evidence="10" id="KW-1185">Reference proteome</keyword>
<dbReference type="EMBL" id="JBCLYO010000011">
    <property type="protein sequence ID" value="KAL0085185.1"/>
    <property type="molecule type" value="Genomic_DNA"/>
</dbReference>
<keyword evidence="3" id="KW-0479">Metal-binding</keyword>
<evidence type="ECO:0000313" key="10">
    <source>
        <dbReference type="Proteomes" id="UP001448207"/>
    </source>
</evidence>
<evidence type="ECO:0000313" key="9">
    <source>
        <dbReference type="EMBL" id="KAL0085185.1"/>
    </source>
</evidence>
<keyword evidence="1" id="KW-0444">Lipid biosynthesis</keyword>
<protein>
    <submittedName>
        <fullName evidence="9">4'-phosphopantetheinyl transferase</fullName>
    </submittedName>
</protein>
<evidence type="ECO:0000256" key="5">
    <source>
        <dbReference type="ARBA" id="ARBA00022842"/>
    </source>
</evidence>
<evidence type="ECO:0000256" key="4">
    <source>
        <dbReference type="ARBA" id="ARBA00022832"/>
    </source>
</evidence>
<dbReference type="InterPro" id="IPR004568">
    <property type="entry name" value="Ppantetheine-prot_Trfase_dom"/>
</dbReference>
<dbReference type="NCBIfam" id="TIGR00556">
    <property type="entry name" value="pantethn_trn"/>
    <property type="match status" value="1"/>
</dbReference>
<dbReference type="Proteomes" id="UP001448207">
    <property type="component" value="Unassembled WGS sequence"/>
</dbReference>
<dbReference type="InterPro" id="IPR002582">
    <property type="entry name" value="ACPS"/>
</dbReference>
<comment type="caution">
    <text evidence="9">The sequence shown here is derived from an EMBL/GenBank/DDBJ whole genome shotgun (WGS) entry which is preliminary data.</text>
</comment>
<dbReference type="HAMAP" id="MF_00101">
    <property type="entry name" value="AcpS"/>
    <property type="match status" value="1"/>
</dbReference>
<keyword evidence="7" id="KW-0275">Fatty acid biosynthesis</keyword>
<keyword evidence="4" id="KW-0276">Fatty acid metabolism</keyword>
<dbReference type="InterPro" id="IPR008278">
    <property type="entry name" value="4-PPantetheinyl_Trfase_dom"/>
</dbReference>
<dbReference type="SUPFAM" id="SSF56214">
    <property type="entry name" value="4'-phosphopantetheinyl transferase"/>
    <property type="match status" value="1"/>
</dbReference>
<evidence type="ECO:0000256" key="3">
    <source>
        <dbReference type="ARBA" id="ARBA00022723"/>
    </source>
</evidence>
<evidence type="ECO:0000259" key="8">
    <source>
        <dbReference type="Pfam" id="PF01648"/>
    </source>
</evidence>
<dbReference type="GO" id="GO:0016740">
    <property type="term" value="F:transferase activity"/>
    <property type="evidence" value="ECO:0007669"/>
    <property type="project" value="UniProtKB-KW"/>
</dbReference>
<dbReference type="Pfam" id="PF01648">
    <property type="entry name" value="ACPS"/>
    <property type="match status" value="1"/>
</dbReference>
<evidence type="ECO:0000256" key="1">
    <source>
        <dbReference type="ARBA" id="ARBA00022516"/>
    </source>
</evidence>
<reference evidence="9 10" key="1">
    <citation type="submission" date="2024-04" db="EMBL/GenBank/DDBJ databases">
        <title>Symmetric and asymmetric DNA N6-adenine methylation regulates different biological responses in Mucorales.</title>
        <authorList>
            <consortium name="Lawrence Berkeley National Laboratory"/>
            <person name="Lax C."/>
            <person name="Mondo S.J."/>
            <person name="Osorio-Concepcion M."/>
            <person name="Muszewska A."/>
            <person name="Corrochano-Luque M."/>
            <person name="Gutierrez G."/>
            <person name="Riley R."/>
            <person name="Lipzen A."/>
            <person name="Guo J."/>
            <person name="Hundley H."/>
            <person name="Amirebrahimi M."/>
            <person name="Ng V."/>
            <person name="Lorenzo-Gutierrez D."/>
            <person name="Binder U."/>
            <person name="Yang J."/>
            <person name="Song Y."/>
            <person name="Canovas D."/>
            <person name="Navarro E."/>
            <person name="Freitag M."/>
            <person name="Gabaldon T."/>
            <person name="Grigoriev I.V."/>
            <person name="Corrochano L.M."/>
            <person name="Nicolas F.E."/>
            <person name="Garre V."/>
        </authorList>
    </citation>
    <scope>NUCLEOTIDE SEQUENCE [LARGE SCALE GENOMIC DNA]</scope>
    <source>
        <strain evidence="9 10">L51</strain>
    </source>
</reference>
<keyword evidence="6" id="KW-0443">Lipid metabolism</keyword>
<dbReference type="Gene3D" id="3.90.470.20">
    <property type="entry name" value="4'-phosphopantetheinyl transferase domain"/>
    <property type="match status" value="1"/>
</dbReference>
<feature type="domain" description="4'-phosphopantetheinyl transferase" evidence="8">
    <location>
        <begin position="4"/>
        <end position="124"/>
    </location>
</feature>